<evidence type="ECO:0000313" key="1">
    <source>
        <dbReference type="EMBL" id="CAB0043150.1"/>
    </source>
</evidence>
<dbReference type="Proteomes" id="UP000479190">
    <property type="component" value="Unassembled WGS sequence"/>
</dbReference>
<dbReference type="AlphaFoldDB" id="A0A6H5J407"/>
<organism evidence="1 2">
    <name type="scientific">Trichogramma brassicae</name>
    <dbReference type="NCBI Taxonomy" id="86971"/>
    <lineage>
        <taxon>Eukaryota</taxon>
        <taxon>Metazoa</taxon>
        <taxon>Ecdysozoa</taxon>
        <taxon>Arthropoda</taxon>
        <taxon>Hexapoda</taxon>
        <taxon>Insecta</taxon>
        <taxon>Pterygota</taxon>
        <taxon>Neoptera</taxon>
        <taxon>Endopterygota</taxon>
        <taxon>Hymenoptera</taxon>
        <taxon>Apocrita</taxon>
        <taxon>Proctotrupomorpha</taxon>
        <taxon>Chalcidoidea</taxon>
        <taxon>Trichogrammatidae</taxon>
        <taxon>Trichogramma</taxon>
    </lineage>
</organism>
<name>A0A6H5J407_9HYME</name>
<dbReference type="EMBL" id="CADCXV010001272">
    <property type="protein sequence ID" value="CAB0043150.1"/>
    <property type="molecule type" value="Genomic_DNA"/>
</dbReference>
<proteinExistence type="predicted"/>
<accession>A0A6H5J407</accession>
<protein>
    <submittedName>
        <fullName evidence="1">Uncharacterized protein</fullName>
    </submittedName>
</protein>
<sequence>MHYLYSSSVGSILSKMCTQEDVPNANNVDYFAKFGCEGDCLFDRDRMTEIASSPSRLFVIHSLDPTTRHIYTQFSSSFPIDDHSISIYMCVSRSTLTVEAMKNLTLLICTLGPRLTYVPALNSATHVRNFHTHIAFRFALLYEIYIRVDGTCFITRQPHAGRYVQKLED</sequence>
<reference evidence="1 2" key="1">
    <citation type="submission" date="2020-02" db="EMBL/GenBank/DDBJ databases">
        <authorList>
            <person name="Ferguson B K."/>
        </authorList>
    </citation>
    <scope>NUCLEOTIDE SEQUENCE [LARGE SCALE GENOMIC DNA]</scope>
</reference>
<gene>
    <name evidence="1" type="ORF">TBRA_LOCUS14738</name>
</gene>
<evidence type="ECO:0000313" key="2">
    <source>
        <dbReference type="Proteomes" id="UP000479190"/>
    </source>
</evidence>
<keyword evidence="2" id="KW-1185">Reference proteome</keyword>